<reference evidence="1" key="4">
    <citation type="submission" date="2019-03" db="UniProtKB">
        <authorList>
            <consortium name="EnsemblPlants"/>
        </authorList>
    </citation>
    <scope>IDENTIFICATION</scope>
</reference>
<reference evidence="2" key="1">
    <citation type="journal article" date="2014" name="Science">
        <title>Ancient hybridizations among the ancestral genomes of bread wheat.</title>
        <authorList>
            <consortium name="International Wheat Genome Sequencing Consortium,"/>
            <person name="Marcussen T."/>
            <person name="Sandve S.R."/>
            <person name="Heier L."/>
            <person name="Spannagl M."/>
            <person name="Pfeifer M."/>
            <person name="Jakobsen K.S."/>
            <person name="Wulff B.B."/>
            <person name="Steuernagel B."/>
            <person name="Mayer K.F."/>
            <person name="Olsen O.A."/>
        </authorList>
    </citation>
    <scope>NUCLEOTIDE SEQUENCE [LARGE SCALE GENOMIC DNA]</scope>
    <source>
        <strain evidence="2">cv. AL8/78</strain>
    </source>
</reference>
<name>A0A453C7W7_AEGTS</name>
<dbReference type="Proteomes" id="UP000015105">
    <property type="component" value="Chromosome 2D"/>
</dbReference>
<evidence type="ECO:0008006" key="3">
    <source>
        <dbReference type="Google" id="ProtNLM"/>
    </source>
</evidence>
<evidence type="ECO:0000313" key="1">
    <source>
        <dbReference type="EnsemblPlants" id="AET2Gv20765000.4"/>
    </source>
</evidence>
<sequence>ITKLDSFAMLSCFWKRRKHCEALNITIAAALWSLWRLRNDFVFQGRRWRSIRCALDLLGATIRQWKILCSEAQGALLLRCLRLLDHRRGELIRIA</sequence>
<keyword evidence="2" id="KW-1185">Reference proteome</keyword>
<accession>A0A453C7W7</accession>
<reference evidence="1" key="5">
    <citation type="journal article" date="2021" name="G3 (Bethesda)">
        <title>Aegilops tauschii genome assembly Aet v5.0 features greater sequence contiguity and improved annotation.</title>
        <authorList>
            <person name="Wang L."/>
            <person name="Zhu T."/>
            <person name="Rodriguez J.C."/>
            <person name="Deal K.R."/>
            <person name="Dubcovsky J."/>
            <person name="McGuire P.E."/>
            <person name="Lux T."/>
            <person name="Spannagl M."/>
            <person name="Mayer K.F.X."/>
            <person name="Baldrich P."/>
            <person name="Meyers B.C."/>
            <person name="Huo N."/>
            <person name="Gu Y.Q."/>
            <person name="Zhou H."/>
            <person name="Devos K.M."/>
            <person name="Bennetzen J.L."/>
            <person name="Unver T."/>
            <person name="Budak H."/>
            <person name="Gulick P.J."/>
            <person name="Galiba G."/>
            <person name="Kalapos B."/>
            <person name="Nelson D.R."/>
            <person name="Li P."/>
            <person name="You F.M."/>
            <person name="Luo M.C."/>
            <person name="Dvorak J."/>
        </authorList>
    </citation>
    <scope>NUCLEOTIDE SEQUENCE [LARGE SCALE GENOMIC DNA]</scope>
    <source>
        <strain evidence="1">cv. AL8/78</strain>
    </source>
</reference>
<reference evidence="2" key="2">
    <citation type="journal article" date="2017" name="Nat. Plants">
        <title>The Aegilops tauschii genome reveals multiple impacts of transposons.</title>
        <authorList>
            <person name="Zhao G."/>
            <person name="Zou C."/>
            <person name="Li K."/>
            <person name="Wang K."/>
            <person name="Li T."/>
            <person name="Gao L."/>
            <person name="Zhang X."/>
            <person name="Wang H."/>
            <person name="Yang Z."/>
            <person name="Liu X."/>
            <person name="Jiang W."/>
            <person name="Mao L."/>
            <person name="Kong X."/>
            <person name="Jiao Y."/>
            <person name="Jia J."/>
        </authorList>
    </citation>
    <scope>NUCLEOTIDE SEQUENCE [LARGE SCALE GENOMIC DNA]</scope>
    <source>
        <strain evidence="2">cv. AL8/78</strain>
    </source>
</reference>
<dbReference type="AlphaFoldDB" id="A0A453C7W7"/>
<reference evidence="1" key="3">
    <citation type="journal article" date="2017" name="Nature">
        <title>Genome sequence of the progenitor of the wheat D genome Aegilops tauschii.</title>
        <authorList>
            <person name="Luo M.C."/>
            <person name="Gu Y.Q."/>
            <person name="Puiu D."/>
            <person name="Wang H."/>
            <person name="Twardziok S.O."/>
            <person name="Deal K.R."/>
            <person name="Huo N."/>
            <person name="Zhu T."/>
            <person name="Wang L."/>
            <person name="Wang Y."/>
            <person name="McGuire P.E."/>
            <person name="Liu S."/>
            <person name="Long H."/>
            <person name="Ramasamy R.K."/>
            <person name="Rodriguez J.C."/>
            <person name="Van S.L."/>
            <person name="Yuan L."/>
            <person name="Wang Z."/>
            <person name="Xia Z."/>
            <person name="Xiao L."/>
            <person name="Anderson O.D."/>
            <person name="Ouyang S."/>
            <person name="Liang Y."/>
            <person name="Zimin A.V."/>
            <person name="Pertea G."/>
            <person name="Qi P."/>
            <person name="Bennetzen J.L."/>
            <person name="Dai X."/>
            <person name="Dawson M.W."/>
            <person name="Muller H.G."/>
            <person name="Kugler K."/>
            <person name="Rivarola-Duarte L."/>
            <person name="Spannagl M."/>
            <person name="Mayer K.F.X."/>
            <person name="Lu F.H."/>
            <person name="Bevan M.W."/>
            <person name="Leroy P."/>
            <person name="Li P."/>
            <person name="You F.M."/>
            <person name="Sun Q."/>
            <person name="Liu Z."/>
            <person name="Lyons E."/>
            <person name="Wicker T."/>
            <person name="Salzberg S.L."/>
            <person name="Devos K.M."/>
            <person name="Dvorak J."/>
        </authorList>
    </citation>
    <scope>NUCLEOTIDE SEQUENCE [LARGE SCALE GENOMIC DNA]</scope>
    <source>
        <strain evidence="1">cv. AL8/78</strain>
    </source>
</reference>
<dbReference type="EnsemblPlants" id="AET2Gv20765000.4">
    <property type="protein sequence ID" value="AET2Gv20765000.4"/>
    <property type="gene ID" value="AET2Gv20765000"/>
</dbReference>
<evidence type="ECO:0000313" key="2">
    <source>
        <dbReference type="Proteomes" id="UP000015105"/>
    </source>
</evidence>
<protein>
    <recommendedName>
        <fullName evidence="3">Reverse transcriptase zinc-binding domain-containing protein</fullName>
    </recommendedName>
</protein>
<organism evidence="1 2">
    <name type="scientific">Aegilops tauschii subsp. strangulata</name>
    <name type="common">Goatgrass</name>
    <dbReference type="NCBI Taxonomy" id="200361"/>
    <lineage>
        <taxon>Eukaryota</taxon>
        <taxon>Viridiplantae</taxon>
        <taxon>Streptophyta</taxon>
        <taxon>Embryophyta</taxon>
        <taxon>Tracheophyta</taxon>
        <taxon>Spermatophyta</taxon>
        <taxon>Magnoliopsida</taxon>
        <taxon>Liliopsida</taxon>
        <taxon>Poales</taxon>
        <taxon>Poaceae</taxon>
        <taxon>BOP clade</taxon>
        <taxon>Pooideae</taxon>
        <taxon>Triticodae</taxon>
        <taxon>Triticeae</taxon>
        <taxon>Triticinae</taxon>
        <taxon>Aegilops</taxon>
    </lineage>
</organism>
<proteinExistence type="predicted"/>
<dbReference type="Gramene" id="AET2Gv20765000.4">
    <property type="protein sequence ID" value="AET2Gv20765000.4"/>
    <property type="gene ID" value="AET2Gv20765000"/>
</dbReference>